<keyword evidence="3" id="KW-1185">Reference proteome</keyword>
<keyword evidence="1" id="KW-0812">Transmembrane</keyword>
<feature type="transmembrane region" description="Helical" evidence="1">
    <location>
        <begin position="144"/>
        <end position="163"/>
    </location>
</feature>
<accession>A0A1W1YSC9</accession>
<keyword evidence="1" id="KW-1133">Transmembrane helix</keyword>
<dbReference type="AlphaFoldDB" id="A0A1W1YSC9"/>
<dbReference type="EMBL" id="FWXO01000001">
    <property type="protein sequence ID" value="SMC38628.1"/>
    <property type="molecule type" value="Genomic_DNA"/>
</dbReference>
<dbReference type="Proteomes" id="UP000192360">
    <property type="component" value="Unassembled WGS sequence"/>
</dbReference>
<proteinExistence type="predicted"/>
<evidence type="ECO:0000313" key="2">
    <source>
        <dbReference type="EMBL" id="SMC38628.1"/>
    </source>
</evidence>
<gene>
    <name evidence="2" type="ORF">SAMN05660703_0772</name>
</gene>
<dbReference type="RefSeq" id="WP_084060050.1">
    <property type="nucleotide sequence ID" value="NZ_FWXO01000001.1"/>
</dbReference>
<feature type="transmembrane region" description="Helical" evidence="1">
    <location>
        <begin position="85"/>
        <end position="105"/>
    </location>
</feature>
<sequence>MKLTRDQIHFIDTYLKNSEIEFIDVRMEMVDHVASEVEAKMTSENLDFYNAFKNYMIINKKVHLKDNKKFTKTTDLKVLKALGKFLLKPSSFVLLISFFALFKLISNYFDVTIILKVAPITILLSLGVFYFISVRARKKERYSGLERIGLILMCITQLVQVLFNPSLQKNPLGSNLNLNIILVSIFLVLAICFVQLVLKYRKEYATLYKKALV</sequence>
<dbReference type="OrthoDB" id="1345503at2"/>
<dbReference type="STRING" id="504486.SAMN05660703_0772"/>
<keyword evidence="1" id="KW-0472">Membrane</keyword>
<feature type="transmembrane region" description="Helical" evidence="1">
    <location>
        <begin position="178"/>
        <end position="198"/>
    </location>
</feature>
<reference evidence="2 3" key="1">
    <citation type="submission" date="2017-04" db="EMBL/GenBank/DDBJ databases">
        <authorList>
            <person name="Afonso C.L."/>
            <person name="Miller P.J."/>
            <person name="Scott M.A."/>
            <person name="Spackman E."/>
            <person name="Goraichik I."/>
            <person name="Dimitrov K.M."/>
            <person name="Suarez D.L."/>
            <person name="Swayne D.E."/>
        </authorList>
    </citation>
    <scope>NUCLEOTIDE SEQUENCE [LARGE SCALE GENOMIC DNA]</scope>
    <source>
        <strain evidence="2 3">DSM 21164</strain>
    </source>
</reference>
<protein>
    <submittedName>
        <fullName evidence="2">Uncharacterized protein</fullName>
    </submittedName>
</protein>
<name>A0A1W1YSC9_9FLAO</name>
<evidence type="ECO:0000256" key="1">
    <source>
        <dbReference type="SAM" id="Phobius"/>
    </source>
</evidence>
<evidence type="ECO:0000313" key="3">
    <source>
        <dbReference type="Proteomes" id="UP000192360"/>
    </source>
</evidence>
<organism evidence="2 3">
    <name type="scientific">Cellulophaga tyrosinoxydans</name>
    <dbReference type="NCBI Taxonomy" id="504486"/>
    <lineage>
        <taxon>Bacteria</taxon>
        <taxon>Pseudomonadati</taxon>
        <taxon>Bacteroidota</taxon>
        <taxon>Flavobacteriia</taxon>
        <taxon>Flavobacteriales</taxon>
        <taxon>Flavobacteriaceae</taxon>
        <taxon>Cellulophaga</taxon>
    </lineage>
</organism>
<feature type="transmembrane region" description="Helical" evidence="1">
    <location>
        <begin position="111"/>
        <end position="132"/>
    </location>
</feature>